<feature type="domain" description="SH3" evidence="5">
    <location>
        <begin position="3"/>
        <end position="64"/>
    </location>
</feature>
<dbReference type="Gene3D" id="2.30.30.40">
    <property type="entry name" value="SH3 Domains"/>
    <property type="match status" value="1"/>
</dbReference>
<reference evidence="8" key="1">
    <citation type="journal article" date="2018" name="Nat. Microbiol.">
        <title>Leveraging single-cell genomics to expand the fungal tree of life.</title>
        <authorList>
            <person name="Ahrendt S.R."/>
            <person name="Quandt C.A."/>
            <person name="Ciobanu D."/>
            <person name="Clum A."/>
            <person name="Salamov A."/>
            <person name="Andreopoulos B."/>
            <person name="Cheng J.F."/>
            <person name="Woyke T."/>
            <person name="Pelin A."/>
            <person name="Henrissat B."/>
            <person name="Reynolds N.K."/>
            <person name="Benny G.L."/>
            <person name="Smith M.E."/>
            <person name="James T.Y."/>
            <person name="Grigoriev I.V."/>
        </authorList>
    </citation>
    <scope>NUCLEOTIDE SEQUENCE [LARGE SCALE GENOMIC DNA]</scope>
    <source>
        <strain evidence="8">RSA 1356</strain>
    </source>
</reference>
<dbReference type="SUPFAM" id="SSF48366">
    <property type="entry name" value="Ras GEF"/>
    <property type="match status" value="1"/>
</dbReference>
<accession>A0A4P9XJY6</accession>
<dbReference type="InterPro" id="IPR036028">
    <property type="entry name" value="SH3-like_dom_sf"/>
</dbReference>
<dbReference type="Pfam" id="PF25006">
    <property type="entry name" value="DUF7783"/>
    <property type="match status" value="1"/>
</dbReference>
<dbReference type="AlphaFoldDB" id="A0A4P9XJY6"/>
<dbReference type="SMART" id="SM00326">
    <property type="entry name" value="SH3"/>
    <property type="match status" value="1"/>
</dbReference>
<evidence type="ECO:0000259" key="5">
    <source>
        <dbReference type="PROSITE" id="PS50002"/>
    </source>
</evidence>
<evidence type="ECO:0008006" key="9">
    <source>
        <dbReference type="Google" id="ProtNLM"/>
    </source>
</evidence>
<dbReference type="InterPro" id="IPR023578">
    <property type="entry name" value="Ras_GEF_dom_sf"/>
</dbReference>
<name>A0A4P9XJY6_9FUNG</name>
<sequence length="921" mass="99589">MTRLMVVVLARHDYTPTEEGCIPLRRGDILLVMNRDNSGWWDGICYESRQRGWFPSEYVMTAPQEVVDRVIQEQVVDESDQSSSSAKPIGATGEHNDLEHQTGQSSAAADPLATTAVDNAGDEKDGSLADVAAAALALMSVDTTTPDVLTEAAISASSEQQPLSPQSVSEAGSLDGVLSRPPLSLPKTRGALTGNGSTALTIDTAIAASSDGQPRTAPVSMNGAGSQAPSVPAVSLQLLIDNILQPIAEIRKMQQLNSESSIGFTNNVVRAVRNLLYHTGVKGEDAPALQQHPELRQVRQNLFVALKRLVAICKLVTHGSTPPADTLANMHTHALGVLEYVKKFILLATELQLELITEPSAVSSTGIARTRSATDTGPRRTAEDHNMLGVSSTLGAPAIAATPTTPFPMMGESRGILPPVSSPTNNEAEELYEKLGLSAGSIRSVIEKLLAFIEAGHRDSSTLQVLVQETVNTVGQLFSLIDDIHTLSADWARGADEYNALLQFSDHSERLFADTKSMRAVGISLDLSAASGSVNYLITCITRVRSTLDDVVGIGMHLLSCQAQTLVLQPSPYQQPAPSPMTPPLSGSAHAQASPTGSPTGIHGVTRGLRGRKGSEPSFRTPPISSVSADSPLANSGSLGRAHPHGALGRLTGGRERFGSVAADPFALHSPPGAISTRRATDAFVRPSGNSGSSTKMAKMLGVDTQRVPSTGHAGLQAQKPKFLMYDYEEGDIRANMENQISGGTWAALVERLAPHDTTKDEDYMNVFLLSFRSFATPEKLADQLYERFRTKPPKGLSSEELEMWRWKKQKTTRIRVINTAKIWLGKYFFHGKDEAALPRLRELARLYKKASPSDGNSLLELIEKKASISELQSSLIRPNLVLTDWRTRLPPAGIRRQRYHAMGSRKHRRRRIFQNTFWLC</sequence>
<proteinExistence type="predicted"/>
<evidence type="ECO:0000313" key="8">
    <source>
        <dbReference type="Proteomes" id="UP000271241"/>
    </source>
</evidence>
<dbReference type="InterPro" id="IPR000651">
    <property type="entry name" value="Ras-like_Gua-exchang_fac_N"/>
</dbReference>
<keyword evidence="2" id="KW-0344">Guanine-nucleotide releasing factor</keyword>
<keyword evidence="1 3" id="KW-0728">SH3 domain</keyword>
<feature type="region of interest" description="Disordered" evidence="4">
    <location>
        <begin position="75"/>
        <end position="108"/>
    </location>
</feature>
<dbReference type="SMART" id="SM00229">
    <property type="entry name" value="RasGEFN"/>
    <property type="match status" value="1"/>
</dbReference>
<dbReference type="Pfam" id="PF00618">
    <property type="entry name" value="RasGEF_N"/>
    <property type="match status" value="1"/>
</dbReference>
<dbReference type="Gene3D" id="1.20.870.10">
    <property type="entry name" value="Son of sevenless (SoS) protein Chain: S domain 1"/>
    <property type="match status" value="1"/>
</dbReference>
<organism evidence="7 8">
    <name type="scientific">Thamnocephalis sphaerospora</name>
    <dbReference type="NCBI Taxonomy" id="78915"/>
    <lineage>
        <taxon>Eukaryota</taxon>
        <taxon>Fungi</taxon>
        <taxon>Fungi incertae sedis</taxon>
        <taxon>Zoopagomycota</taxon>
        <taxon>Zoopagomycotina</taxon>
        <taxon>Zoopagomycetes</taxon>
        <taxon>Zoopagales</taxon>
        <taxon>Sigmoideomycetaceae</taxon>
        <taxon>Thamnocephalis</taxon>
    </lineage>
</organism>
<dbReference type="CDD" id="cd11883">
    <property type="entry name" value="SH3_Sdc25"/>
    <property type="match status" value="1"/>
</dbReference>
<protein>
    <recommendedName>
        <fullName evidence="9">Ras guanine nucleotide exchange factor domain-containing protein</fullName>
    </recommendedName>
</protein>
<feature type="compositionally biased region" description="Polar residues" evidence="4">
    <location>
        <begin position="155"/>
        <end position="170"/>
    </location>
</feature>
<dbReference type="CDD" id="cd06224">
    <property type="entry name" value="REM"/>
    <property type="match status" value="1"/>
</dbReference>
<dbReference type="InterPro" id="IPR001452">
    <property type="entry name" value="SH3_domain"/>
</dbReference>
<feature type="region of interest" description="Disordered" evidence="4">
    <location>
        <begin position="571"/>
        <end position="696"/>
    </location>
</feature>
<dbReference type="Proteomes" id="UP000271241">
    <property type="component" value="Unassembled WGS sequence"/>
</dbReference>
<dbReference type="Pfam" id="PF00018">
    <property type="entry name" value="SH3_1"/>
    <property type="match status" value="1"/>
</dbReference>
<dbReference type="GO" id="GO:0005085">
    <property type="term" value="F:guanyl-nucleotide exchange factor activity"/>
    <property type="evidence" value="ECO:0007669"/>
    <property type="project" value="UniProtKB-KW"/>
</dbReference>
<feature type="domain" description="N-terminal Ras-GEF" evidence="6">
    <location>
        <begin position="737"/>
        <end position="868"/>
    </location>
</feature>
<evidence type="ECO:0000313" key="7">
    <source>
        <dbReference type="EMBL" id="RKP05701.1"/>
    </source>
</evidence>
<evidence type="ECO:0000259" key="6">
    <source>
        <dbReference type="PROSITE" id="PS50212"/>
    </source>
</evidence>
<feature type="compositionally biased region" description="Pro residues" evidence="4">
    <location>
        <begin position="573"/>
        <end position="583"/>
    </location>
</feature>
<feature type="region of interest" description="Disordered" evidence="4">
    <location>
        <begin position="153"/>
        <end position="192"/>
    </location>
</feature>
<dbReference type="PROSITE" id="PS50002">
    <property type="entry name" value="SH3"/>
    <property type="match status" value="1"/>
</dbReference>
<dbReference type="EMBL" id="KZ993053">
    <property type="protein sequence ID" value="RKP05701.1"/>
    <property type="molecule type" value="Genomic_DNA"/>
</dbReference>
<dbReference type="STRING" id="78915.A0A4P9XJY6"/>
<gene>
    <name evidence="7" type="ORF">THASP1DRAFT_32456</name>
</gene>
<dbReference type="SUPFAM" id="SSF50044">
    <property type="entry name" value="SH3-domain"/>
    <property type="match status" value="1"/>
</dbReference>
<feature type="compositionally biased region" description="Polar residues" evidence="4">
    <location>
        <begin position="589"/>
        <end position="599"/>
    </location>
</feature>
<keyword evidence="8" id="KW-1185">Reference proteome</keyword>
<dbReference type="PROSITE" id="PS50212">
    <property type="entry name" value="RASGEF_NTER"/>
    <property type="match status" value="1"/>
</dbReference>
<feature type="compositionally biased region" description="Polar residues" evidence="4">
    <location>
        <begin position="623"/>
        <end position="638"/>
    </location>
</feature>
<evidence type="ECO:0000256" key="2">
    <source>
        <dbReference type="PROSITE-ProRule" id="PRU00135"/>
    </source>
</evidence>
<evidence type="ECO:0000256" key="3">
    <source>
        <dbReference type="PROSITE-ProRule" id="PRU00192"/>
    </source>
</evidence>
<evidence type="ECO:0000256" key="4">
    <source>
        <dbReference type="SAM" id="MobiDB-lite"/>
    </source>
</evidence>
<dbReference type="InterPro" id="IPR056685">
    <property type="entry name" value="DUF7783"/>
</dbReference>
<dbReference type="OrthoDB" id="10255964at2759"/>
<evidence type="ECO:0000256" key="1">
    <source>
        <dbReference type="ARBA" id="ARBA00022443"/>
    </source>
</evidence>